<accession>W2Q069</accession>
<proteinExistence type="predicted"/>
<dbReference type="Proteomes" id="UP000018817">
    <property type="component" value="Unassembled WGS sequence"/>
</dbReference>
<dbReference type="GeneID" id="20182056"/>
<protein>
    <submittedName>
        <fullName evidence="2">Uncharacterized protein</fullName>
    </submittedName>
</protein>
<name>W2Q069_PHYN3</name>
<organism evidence="2 3">
    <name type="scientific">Phytophthora nicotianae (strain INRA-310)</name>
    <name type="common">Phytophthora parasitica</name>
    <dbReference type="NCBI Taxonomy" id="761204"/>
    <lineage>
        <taxon>Eukaryota</taxon>
        <taxon>Sar</taxon>
        <taxon>Stramenopiles</taxon>
        <taxon>Oomycota</taxon>
        <taxon>Peronosporomycetes</taxon>
        <taxon>Peronosporales</taxon>
        <taxon>Peronosporaceae</taxon>
        <taxon>Phytophthora</taxon>
    </lineage>
</organism>
<dbReference type="RefSeq" id="XP_008908004.1">
    <property type="nucleotide sequence ID" value="XM_008909756.1"/>
</dbReference>
<gene>
    <name evidence="2" type="ORF">PPTG_12623</name>
</gene>
<dbReference type="OrthoDB" id="121541at2759"/>
<dbReference type="AlphaFoldDB" id="W2Q069"/>
<reference evidence="3" key="1">
    <citation type="submission" date="2011-12" db="EMBL/GenBank/DDBJ databases">
        <authorList>
            <consortium name="The Broad Institute Genome Sequencing Platform"/>
            <person name="Russ C."/>
            <person name="Tyler B."/>
            <person name="Panabieres F."/>
            <person name="Shan W."/>
            <person name="Tripathy S."/>
            <person name="Grunwald N."/>
            <person name="Machado M."/>
            <person name="Young S.K."/>
            <person name="Zeng Q."/>
            <person name="Gargeya S."/>
            <person name="Fitzgerald M."/>
            <person name="Haas B."/>
            <person name="Abouelleil A."/>
            <person name="Alvarado L."/>
            <person name="Arachchi H.M."/>
            <person name="Berlin A."/>
            <person name="Chapman S.B."/>
            <person name="Gearin G."/>
            <person name="Goldberg J."/>
            <person name="Griggs A."/>
            <person name="Gujja S."/>
            <person name="Hansen M."/>
            <person name="Heiman D."/>
            <person name="Howarth C."/>
            <person name="Larimer J."/>
            <person name="Lui A."/>
            <person name="MacDonald P.J.P."/>
            <person name="McCowen C."/>
            <person name="Montmayeur A."/>
            <person name="Murphy C."/>
            <person name="Neiman D."/>
            <person name="Pearson M."/>
            <person name="Priest M."/>
            <person name="Roberts A."/>
            <person name="Saif S."/>
            <person name="Shea T."/>
            <person name="Sisk P."/>
            <person name="Stolte C."/>
            <person name="Sykes S."/>
            <person name="Wortman J."/>
            <person name="Nusbaum C."/>
            <person name="Birren B."/>
        </authorList>
    </citation>
    <scope>NUCLEOTIDE SEQUENCE [LARGE SCALE GENOMIC DNA]</scope>
    <source>
        <strain evidence="3">INRA-310</strain>
    </source>
</reference>
<sequence length="103" mass="11605">MAVENSPAADQEELPLMTTTTAPTEVAVITISTTERKDVQEEFGLLELYDKMTFTQKIVIGLLCSVVALEGIYLFALVIKYIAEWFILLLVVTRRANQLRIQL</sequence>
<keyword evidence="1" id="KW-0812">Transmembrane</keyword>
<reference evidence="2 3" key="2">
    <citation type="submission" date="2013-11" db="EMBL/GenBank/DDBJ databases">
        <title>The Genome Sequence of Phytophthora parasitica INRA-310.</title>
        <authorList>
            <consortium name="The Broad Institute Genomics Platform"/>
            <person name="Russ C."/>
            <person name="Tyler B."/>
            <person name="Panabieres F."/>
            <person name="Shan W."/>
            <person name="Tripathy S."/>
            <person name="Grunwald N."/>
            <person name="Machado M."/>
            <person name="Johnson C.S."/>
            <person name="Arredondo F."/>
            <person name="Hong C."/>
            <person name="Coffey M."/>
            <person name="Young S.K."/>
            <person name="Zeng Q."/>
            <person name="Gargeya S."/>
            <person name="Fitzgerald M."/>
            <person name="Abouelleil A."/>
            <person name="Alvarado L."/>
            <person name="Chapman S.B."/>
            <person name="Gainer-Dewar J."/>
            <person name="Goldberg J."/>
            <person name="Griggs A."/>
            <person name="Gujja S."/>
            <person name="Hansen M."/>
            <person name="Howarth C."/>
            <person name="Imamovic A."/>
            <person name="Ireland A."/>
            <person name="Larimer J."/>
            <person name="McCowan C."/>
            <person name="Murphy C."/>
            <person name="Pearson M."/>
            <person name="Poon T.W."/>
            <person name="Priest M."/>
            <person name="Roberts A."/>
            <person name="Saif S."/>
            <person name="Shea T."/>
            <person name="Sykes S."/>
            <person name="Wortman J."/>
            <person name="Nusbaum C."/>
            <person name="Birren B."/>
        </authorList>
    </citation>
    <scope>NUCLEOTIDE SEQUENCE [LARGE SCALE GENOMIC DNA]</scope>
    <source>
        <strain evidence="2 3">INRA-310</strain>
    </source>
</reference>
<evidence type="ECO:0000256" key="1">
    <source>
        <dbReference type="SAM" id="Phobius"/>
    </source>
</evidence>
<feature type="transmembrane region" description="Helical" evidence="1">
    <location>
        <begin position="72"/>
        <end position="92"/>
    </location>
</feature>
<evidence type="ECO:0000313" key="3">
    <source>
        <dbReference type="Proteomes" id="UP000018817"/>
    </source>
</evidence>
<keyword evidence="1" id="KW-1133">Transmembrane helix</keyword>
<dbReference type="OMA" id="AEWFILL"/>
<evidence type="ECO:0000313" key="2">
    <source>
        <dbReference type="EMBL" id="ETN06512.1"/>
    </source>
</evidence>
<dbReference type="EMBL" id="KI669595">
    <property type="protein sequence ID" value="ETN06512.1"/>
    <property type="molecule type" value="Genomic_DNA"/>
</dbReference>
<keyword evidence="1" id="KW-0472">Membrane</keyword>
<dbReference type="VEuPathDB" id="FungiDB:PPTG_12623"/>